<keyword evidence="2" id="KW-1185">Reference proteome</keyword>
<protein>
    <submittedName>
        <fullName evidence="1">Uncharacterized protein</fullName>
    </submittedName>
</protein>
<dbReference type="EMBL" id="ML208444">
    <property type="protein sequence ID" value="TFK65226.1"/>
    <property type="molecule type" value="Genomic_DNA"/>
</dbReference>
<evidence type="ECO:0000313" key="1">
    <source>
        <dbReference type="EMBL" id="TFK65226.1"/>
    </source>
</evidence>
<proteinExistence type="predicted"/>
<gene>
    <name evidence="1" type="ORF">BDN72DRAFT_207726</name>
</gene>
<sequence length="175" mass="20069">MTAEPLLPPELERHIFLYALYNSRKDAQNLLSVAKRVQIWLIPTLYEVVSFYSGYSTLVPSTKGKWERYGKEVHHLLVEPNDVIPYLSLFPNVTNLALWTRHDESLLGILEQLPLTGTRFSIPLHDFSDDISDDQNVFEYHPFGDRRSIGSGEGLSSTFKSFYFTDTFMCCVGVE</sequence>
<dbReference type="Proteomes" id="UP000308600">
    <property type="component" value="Unassembled WGS sequence"/>
</dbReference>
<name>A0ACD3AHR4_9AGAR</name>
<accession>A0ACD3AHR4</accession>
<evidence type="ECO:0000313" key="2">
    <source>
        <dbReference type="Proteomes" id="UP000308600"/>
    </source>
</evidence>
<organism evidence="1 2">
    <name type="scientific">Pluteus cervinus</name>
    <dbReference type="NCBI Taxonomy" id="181527"/>
    <lineage>
        <taxon>Eukaryota</taxon>
        <taxon>Fungi</taxon>
        <taxon>Dikarya</taxon>
        <taxon>Basidiomycota</taxon>
        <taxon>Agaricomycotina</taxon>
        <taxon>Agaricomycetes</taxon>
        <taxon>Agaricomycetidae</taxon>
        <taxon>Agaricales</taxon>
        <taxon>Pluteineae</taxon>
        <taxon>Pluteaceae</taxon>
        <taxon>Pluteus</taxon>
    </lineage>
</organism>
<reference evidence="1 2" key="1">
    <citation type="journal article" date="2019" name="Nat. Ecol. Evol.">
        <title>Megaphylogeny resolves global patterns of mushroom evolution.</title>
        <authorList>
            <person name="Varga T."/>
            <person name="Krizsan K."/>
            <person name="Foldi C."/>
            <person name="Dima B."/>
            <person name="Sanchez-Garcia M."/>
            <person name="Sanchez-Ramirez S."/>
            <person name="Szollosi G.J."/>
            <person name="Szarkandi J.G."/>
            <person name="Papp V."/>
            <person name="Albert L."/>
            <person name="Andreopoulos W."/>
            <person name="Angelini C."/>
            <person name="Antonin V."/>
            <person name="Barry K.W."/>
            <person name="Bougher N.L."/>
            <person name="Buchanan P."/>
            <person name="Buyck B."/>
            <person name="Bense V."/>
            <person name="Catcheside P."/>
            <person name="Chovatia M."/>
            <person name="Cooper J."/>
            <person name="Damon W."/>
            <person name="Desjardin D."/>
            <person name="Finy P."/>
            <person name="Geml J."/>
            <person name="Haridas S."/>
            <person name="Hughes K."/>
            <person name="Justo A."/>
            <person name="Karasinski D."/>
            <person name="Kautmanova I."/>
            <person name="Kiss B."/>
            <person name="Kocsube S."/>
            <person name="Kotiranta H."/>
            <person name="LaButti K.M."/>
            <person name="Lechner B.E."/>
            <person name="Liimatainen K."/>
            <person name="Lipzen A."/>
            <person name="Lukacs Z."/>
            <person name="Mihaltcheva S."/>
            <person name="Morgado L.N."/>
            <person name="Niskanen T."/>
            <person name="Noordeloos M.E."/>
            <person name="Ohm R.A."/>
            <person name="Ortiz-Santana B."/>
            <person name="Ovrebo C."/>
            <person name="Racz N."/>
            <person name="Riley R."/>
            <person name="Savchenko A."/>
            <person name="Shiryaev A."/>
            <person name="Soop K."/>
            <person name="Spirin V."/>
            <person name="Szebenyi C."/>
            <person name="Tomsovsky M."/>
            <person name="Tulloss R.E."/>
            <person name="Uehling J."/>
            <person name="Grigoriev I.V."/>
            <person name="Vagvolgyi C."/>
            <person name="Papp T."/>
            <person name="Martin F.M."/>
            <person name="Miettinen O."/>
            <person name="Hibbett D.S."/>
            <person name="Nagy L.G."/>
        </authorList>
    </citation>
    <scope>NUCLEOTIDE SEQUENCE [LARGE SCALE GENOMIC DNA]</scope>
    <source>
        <strain evidence="1 2">NL-1719</strain>
    </source>
</reference>